<protein>
    <recommendedName>
        <fullName evidence="5">DUF559 domain-containing protein</fullName>
    </recommendedName>
</protein>
<dbReference type="EMBL" id="MAQA01000043">
    <property type="protein sequence ID" value="OCI30160.1"/>
    <property type="molecule type" value="Genomic_DNA"/>
</dbReference>
<sequence>MSGTSDALESVPGLHRINHYQEGVVTRTQLRGLGVSWDHVRAQLAARRWTLATRDVVLLHNGPVTEPARRWVAVLSAQGTVAIGSWSALSMRGLTGWTRPGIHIVVARGARPPRVPAVVVHESRRPAPEDIRPFLGLPVHTAQRAAVDAAAWQRHPRTAVGLLAATVQQGLATTDELFEQLDRVGAVRFRSIMRTSLVDIAGGSQSLAEIDFIRFCRERDLPAPERQARRKDSQGRQRYLDAEWRLRDGRRLVVEVDGIGHSDPDRWYEDLLRTAELDASRRDIVVRVPAGAVRLEPDRVYDILRHHLGSATQETSA</sequence>
<evidence type="ECO:0000313" key="4">
    <source>
        <dbReference type="Proteomes" id="UP000093412"/>
    </source>
</evidence>
<dbReference type="OrthoDB" id="3209715at2"/>
<dbReference type="STRING" id="43678.OJAG_05440"/>
<dbReference type="RefSeq" id="WP_068626776.1">
    <property type="nucleotide sequence ID" value="NZ_LRIE01000042.1"/>
</dbReference>
<accession>A0A163SUH2</accession>
<evidence type="ECO:0008006" key="5">
    <source>
        <dbReference type="Google" id="ProtNLM"/>
    </source>
</evidence>
<dbReference type="Proteomes" id="UP000076447">
    <property type="component" value="Unassembled WGS sequence"/>
</dbReference>
<dbReference type="PATRIC" id="fig|43678.3.peg.580"/>
<organism evidence="1 3">
    <name type="scientific">Oerskovia enterophila</name>
    <dbReference type="NCBI Taxonomy" id="43678"/>
    <lineage>
        <taxon>Bacteria</taxon>
        <taxon>Bacillati</taxon>
        <taxon>Actinomycetota</taxon>
        <taxon>Actinomycetes</taxon>
        <taxon>Micrococcales</taxon>
        <taxon>Cellulomonadaceae</taxon>
        <taxon>Oerskovia</taxon>
    </lineage>
</organism>
<comment type="caution">
    <text evidence="1">The sequence shown here is derived from an EMBL/GenBank/DDBJ whole genome shotgun (WGS) entry which is preliminary data.</text>
</comment>
<proteinExistence type="predicted"/>
<dbReference type="EMBL" id="LRIE01000042">
    <property type="protein sequence ID" value="KZM36775.1"/>
    <property type="molecule type" value="Genomic_DNA"/>
</dbReference>
<dbReference type="AlphaFoldDB" id="A0A163SUH2"/>
<keyword evidence="4" id="KW-1185">Reference proteome</keyword>
<evidence type="ECO:0000313" key="1">
    <source>
        <dbReference type="EMBL" id="KZM36775.1"/>
    </source>
</evidence>
<reference evidence="2 4" key="2">
    <citation type="submission" date="2016-06" db="EMBL/GenBank/DDBJ databases">
        <title>Genome sequence of Oerskovia enterophila DSM 43852.</title>
        <authorList>
            <person name="Poehlein A."/>
            <person name="Jag V."/>
            <person name="Bengelsdorf F.R."/>
            <person name="Daniel R."/>
            <person name="Duerre P."/>
        </authorList>
    </citation>
    <scope>NUCLEOTIDE SEQUENCE [LARGE SCALE GENOMIC DNA]</scope>
    <source>
        <strain evidence="2 4">DSM 43852</strain>
    </source>
</reference>
<evidence type="ECO:0000313" key="3">
    <source>
        <dbReference type="Proteomes" id="UP000076447"/>
    </source>
</evidence>
<reference evidence="1 3" key="1">
    <citation type="submission" date="2016-01" db="EMBL/GenBank/DDBJ databases">
        <title>Genome sequence of Oerskovia enterophila VJag, an agar and cellulose degrading bacterium.</title>
        <authorList>
            <person name="Poehlein A."/>
            <person name="Jag V."/>
            <person name="Bengelsdorf F."/>
            <person name="Duerre P."/>
            <person name="Daniel R."/>
        </authorList>
    </citation>
    <scope>NUCLEOTIDE SEQUENCE [LARGE SCALE GENOMIC DNA]</scope>
    <source>
        <strain evidence="1 3">VJag</strain>
    </source>
</reference>
<dbReference type="Proteomes" id="UP000093412">
    <property type="component" value="Unassembled WGS sequence"/>
</dbReference>
<name>A0A163SUH2_9CELL</name>
<evidence type="ECO:0000313" key="2">
    <source>
        <dbReference type="EMBL" id="OCI30160.1"/>
    </source>
</evidence>
<gene>
    <name evidence="2" type="ORF">OERS_31170</name>
    <name evidence="1" type="ORF">OJAG_05440</name>
</gene>